<dbReference type="InterPro" id="IPR011004">
    <property type="entry name" value="Trimer_LpxA-like_sf"/>
</dbReference>
<dbReference type="AlphaFoldDB" id="A0A1H3VGC5"/>
<dbReference type="Proteomes" id="UP000198846">
    <property type="component" value="Unassembled WGS sequence"/>
</dbReference>
<dbReference type="STRING" id="283786.SAMN04487990_101140"/>
<proteinExistence type="inferred from homology"/>
<keyword evidence="5" id="KW-1185">Reference proteome</keyword>
<dbReference type="CDD" id="cd03360">
    <property type="entry name" value="LbH_AT_putative"/>
    <property type="match status" value="1"/>
</dbReference>
<evidence type="ECO:0000259" key="3">
    <source>
        <dbReference type="Pfam" id="PF17836"/>
    </source>
</evidence>
<dbReference type="RefSeq" id="WP_092131139.1">
    <property type="nucleotide sequence ID" value="NZ_FNQK01000001.1"/>
</dbReference>
<evidence type="ECO:0000256" key="2">
    <source>
        <dbReference type="PIRSR" id="PIRSR620019-2"/>
    </source>
</evidence>
<keyword evidence="4" id="KW-0808">Transferase</keyword>
<dbReference type="SUPFAM" id="SSF51161">
    <property type="entry name" value="Trimeric LpxA-like enzymes"/>
    <property type="match status" value="1"/>
</dbReference>
<dbReference type="InterPro" id="IPR050179">
    <property type="entry name" value="Trans_hexapeptide_repeat"/>
</dbReference>
<dbReference type="InterPro" id="IPR041561">
    <property type="entry name" value="PglD_N"/>
</dbReference>
<dbReference type="GO" id="GO:0016746">
    <property type="term" value="F:acyltransferase activity"/>
    <property type="evidence" value="ECO:0007669"/>
    <property type="project" value="UniProtKB-KW"/>
</dbReference>
<dbReference type="Pfam" id="PF14602">
    <property type="entry name" value="Hexapep_2"/>
    <property type="match status" value="1"/>
</dbReference>
<evidence type="ECO:0000313" key="5">
    <source>
        <dbReference type="Proteomes" id="UP000198846"/>
    </source>
</evidence>
<dbReference type="PANTHER" id="PTHR43300">
    <property type="entry name" value="ACETYLTRANSFERASE"/>
    <property type="match status" value="1"/>
</dbReference>
<keyword evidence="4" id="KW-0012">Acyltransferase</keyword>
<dbReference type="EMBL" id="FNQK01000001">
    <property type="protein sequence ID" value="SDZ73845.1"/>
    <property type="molecule type" value="Genomic_DNA"/>
</dbReference>
<feature type="domain" description="PglD N-terminal" evidence="3">
    <location>
        <begin position="5"/>
        <end position="82"/>
    </location>
</feature>
<comment type="similarity">
    <text evidence="1">Belongs to the transferase hexapeptide repeat family.</text>
</comment>
<gene>
    <name evidence="4" type="ORF">SAMN04487990_101140</name>
</gene>
<dbReference type="Gene3D" id="3.40.50.20">
    <property type="match status" value="1"/>
</dbReference>
<dbReference type="Gene3D" id="2.160.10.10">
    <property type="entry name" value="Hexapeptide repeat proteins"/>
    <property type="match status" value="1"/>
</dbReference>
<accession>A0A1H3VGC5</accession>
<feature type="binding site" evidence="2">
    <location>
        <position position="70"/>
    </location>
    <ligand>
        <name>substrate</name>
    </ligand>
</feature>
<protein>
    <submittedName>
        <fullName evidence="4">Sugar O-acyltransferase, sialic acid O-acetyltransferase NeuD family</fullName>
    </submittedName>
</protein>
<evidence type="ECO:0000256" key="1">
    <source>
        <dbReference type="ARBA" id="ARBA00007274"/>
    </source>
</evidence>
<evidence type="ECO:0000313" key="4">
    <source>
        <dbReference type="EMBL" id="SDZ73845.1"/>
    </source>
</evidence>
<name>A0A1H3VGC5_BIZPA</name>
<reference evidence="4 5" key="1">
    <citation type="submission" date="2016-10" db="EMBL/GenBank/DDBJ databases">
        <authorList>
            <person name="de Groot N.N."/>
        </authorList>
    </citation>
    <scope>NUCLEOTIDE SEQUENCE [LARGE SCALE GENOMIC DNA]</scope>
    <source>
        <strain evidence="4 5">DSM 23842</strain>
    </source>
</reference>
<dbReference type="OrthoDB" id="708224at2"/>
<organism evidence="4 5">
    <name type="scientific">Bizionia paragorgiae</name>
    <dbReference type="NCBI Taxonomy" id="283786"/>
    <lineage>
        <taxon>Bacteria</taxon>
        <taxon>Pseudomonadati</taxon>
        <taxon>Bacteroidota</taxon>
        <taxon>Flavobacteriia</taxon>
        <taxon>Flavobacteriales</taxon>
        <taxon>Flavobacteriaceae</taxon>
        <taxon>Bizionia</taxon>
    </lineage>
</organism>
<dbReference type="Pfam" id="PF17836">
    <property type="entry name" value="PglD_N"/>
    <property type="match status" value="1"/>
</dbReference>
<dbReference type="PANTHER" id="PTHR43300:SF7">
    <property type="entry name" value="UDP-N-ACETYLBACILLOSAMINE N-ACETYLTRANSFERASE"/>
    <property type="match status" value="1"/>
</dbReference>
<sequence length="211" mass="22795">MKPIIYLIGVGNYTEVIIELAQDCGYDVKGLYHYNNDRTGEIVMGIPILGCTEDVFKKNISQLNFAVTMGDNTVRCQVAEKLRELGAVTPNLVHPKAFISPSATLGSGCFIHLNAKISTHCTLGDDCVIDFNSLVAHHARLDNGCYLSSLSMVGSYCKLGKRVLLGMNALIIPLKLILGDDCVVGAKANVTKSFPENTVLIGNPAKPLIKK</sequence>
<dbReference type="InterPro" id="IPR020019">
    <property type="entry name" value="AcTrfase_PglD-like"/>
</dbReference>
<dbReference type="InterPro" id="IPR001451">
    <property type="entry name" value="Hexapep"/>
</dbReference>